<dbReference type="GO" id="GO:0033202">
    <property type="term" value="C:DNA helicase complex"/>
    <property type="evidence" value="ECO:0007669"/>
    <property type="project" value="TreeGrafter"/>
</dbReference>
<dbReference type="Gene3D" id="1.10.10.160">
    <property type="match status" value="1"/>
</dbReference>
<organism evidence="14 15">
    <name type="scientific">Globicatella sulfidifaciens DSM 15739</name>
    <dbReference type="NCBI Taxonomy" id="1121925"/>
    <lineage>
        <taxon>Bacteria</taxon>
        <taxon>Bacillati</taxon>
        <taxon>Bacillota</taxon>
        <taxon>Bacilli</taxon>
        <taxon>Lactobacillales</taxon>
        <taxon>Aerococcaceae</taxon>
        <taxon>Globicatella</taxon>
    </lineage>
</organism>
<dbReference type="Pfam" id="PF13361">
    <property type="entry name" value="UvrD_C"/>
    <property type="match status" value="1"/>
</dbReference>
<dbReference type="GO" id="GO:0043138">
    <property type="term" value="F:3'-5' DNA helicase activity"/>
    <property type="evidence" value="ECO:0007669"/>
    <property type="project" value="UniProtKB-EC"/>
</dbReference>
<dbReference type="CDD" id="cd17932">
    <property type="entry name" value="DEXQc_UvrD"/>
    <property type="match status" value="1"/>
</dbReference>
<dbReference type="GO" id="GO:0000725">
    <property type="term" value="P:recombinational repair"/>
    <property type="evidence" value="ECO:0007669"/>
    <property type="project" value="TreeGrafter"/>
</dbReference>
<evidence type="ECO:0000313" key="14">
    <source>
        <dbReference type="EMBL" id="SJZ77470.1"/>
    </source>
</evidence>
<dbReference type="GO" id="GO:0005829">
    <property type="term" value="C:cytosol"/>
    <property type="evidence" value="ECO:0007669"/>
    <property type="project" value="TreeGrafter"/>
</dbReference>
<proteinExistence type="inferred from homology"/>
<evidence type="ECO:0000259" key="13">
    <source>
        <dbReference type="PROSITE" id="PS51217"/>
    </source>
</evidence>
<evidence type="ECO:0000256" key="4">
    <source>
        <dbReference type="ARBA" id="ARBA00022806"/>
    </source>
</evidence>
<evidence type="ECO:0000256" key="9">
    <source>
        <dbReference type="ARBA" id="ARBA00034808"/>
    </source>
</evidence>
<evidence type="ECO:0000256" key="8">
    <source>
        <dbReference type="ARBA" id="ARBA00034617"/>
    </source>
</evidence>
<reference evidence="15" key="1">
    <citation type="submission" date="2017-02" db="EMBL/GenBank/DDBJ databases">
        <authorList>
            <person name="Varghese N."/>
            <person name="Submissions S."/>
        </authorList>
    </citation>
    <scope>NUCLEOTIDE SEQUENCE [LARGE SCALE GENOMIC DNA]</scope>
    <source>
        <strain evidence="15">DSM 15739</strain>
    </source>
</reference>
<keyword evidence="5 11" id="KW-0067">ATP-binding</keyword>
<dbReference type="EMBL" id="FUWO01000018">
    <property type="protein sequence ID" value="SJZ77470.1"/>
    <property type="molecule type" value="Genomic_DNA"/>
</dbReference>
<keyword evidence="4 11" id="KW-0347">Helicase</keyword>
<evidence type="ECO:0000256" key="10">
    <source>
        <dbReference type="ARBA" id="ARBA00048988"/>
    </source>
</evidence>
<dbReference type="PANTHER" id="PTHR11070:SF2">
    <property type="entry name" value="ATP-DEPENDENT DNA HELICASE SRS2"/>
    <property type="match status" value="1"/>
</dbReference>
<evidence type="ECO:0000313" key="15">
    <source>
        <dbReference type="Proteomes" id="UP000189941"/>
    </source>
</evidence>
<gene>
    <name evidence="14" type="ORF">SAMN02746011_01724</name>
</gene>
<dbReference type="InterPro" id="IPR000212">
    <property type="entry name" value="DNA_helicase_UvrD/REP"/>
</dbReference>
<comment type="catalytic activity">
    <reaction evidence="10">
        <text>ATP + H2O = ADP + phosphate + H(+)</text>
        <dbReference type="Rhea" id="RHEA:13065"/>
        <dbReference type="ChEBI" id="CHEBI:15377"/>
        <dbReference type="ChEBI" id="CHEBI:15378"/>
        <dbReference type="ChEBI" id="CHEBI:30616"/>
        <dbReference type="ChEBI" id="CHEBI:43474"/>
        <dbReference type="ChEBI" id="CHEBI:456216"/>
        <dbReference type="EC" id="5.6.2.4"/>
    </reaction>
</comment>
<keyword evidence="6" id="KW-0238">DNA-binding</keyword>
<evidence type="ECO:0000256" key="11">
    <source>
        <dbReference type="PROSITE-ProRule" id="PRU00560"/>
    </source>
</evidence>
<keyword evidence="7" id="KW-0413">Isomerase</keyword>
<comment type="similarity">
    <text evidence="1">Belongs to the helicase family. UvrD subfamily.</text>
</comment>
<evidence type="ECO:0000259" key="12">
    <source>
        <dbReference type="PROSITE" id="PS51198"/>
    </source>
</evidence>
<evidence type="ECO:0000256" key="5">
    <source>
        <dbReference type="ARBA" id="ARBA00022840"/>
    </source>
</evidence>
<sequence>MSTLQENIKNLNDKQREAVLTTTGPVLIAAGAGSGKTRVLTHRIAYLVEEIGVNPWNILAITFTNKAATEMRERVQQLVGPAAEQIWVSTFHAMCARILRREAEHIGYERNFTIIDTGEQQTLMKQVLKDLNLDSERFNYKVLLHVIDEAKNEGQLPEEYAELADSYIERIHADVYRQYQSRLKAANAMDFNDLILLTVKLLESNEQIRHFYQQKFQYIHVDEYQDTNHSQYQLVQLLAGLLRNVCVVGDADQSIYGWRGANMENILNFEKDYPDAKVILLEQNYRSTQTILKAANSVIVNNKKRKEKQLWSDKEVGEKVVFYQADSDREEAQFVIQKIHQLKNDEAYKNRDFAILYRTQAQSRSLEDQLLHANLPYKIVGGLKFYSRKEIQDTLAYLRLIDNPNDNISFNRIVNEPKRGIGQATVEKLSAFADSQQMSWFKAIDHLAHSNISKSAQTKLTHFAAMIRTLQQQAEFLNMSELVEQVWEQTEYIEKLRAQNDIESANRIENLEEFASVTKQFDEAGTVEEVEIDPDFALPTTTPESTAQPELILSLTEDSAETSEPSTLTRFLTDVSLVSDTNEETEFEDQVTLMTMHAAKGLEFPFVFIVGMEDGLFPLSRAMEDDDELEEERRLAYVGMTRAEKRLFLTATRSRLLYGRYQNNLPSRFIDEIDSDLIDNQSFGSRVYTRPSISEGGVINPGLGRFNRARSIGGASHSGTVALRSANKAALSNKRPLSAAKTSSSTNEAPVTWKAGDKVQHKAWGVGTVVQVVEDKGDTKLTIAFQTQGIKELLAAYAPITKVEE</sequence>
<dbReference type="EC" id="5.6.2.4" evidence="9"/>
<keyword evidence="3 11" id="KW-0378">Hydrolase</keyword>
<evidence type="ECO:0000256" key="3">
    <source>
        <dbReference type="ARBA" id="ARBA00022801"/>
    </source>
</evidence>
<dbReference type="GO" id="GO:0003677">
    <property type="term" value="F:DNA binding"/>
    <property type="evidence" value="ECO:0007669"/>
    <property type="project" value="UniProtKB-KW"/>
</dbReference>
<dbReference type="InterPro" id="IPR013986">
    <property type="entry name" value="DExx_box_DNA_helicase_dom_sf"/>
</dbReference>
<evidence type="ECO:0000256" key="7">
    <source>
        <dbReference type="ARBA" id="ARBA00023235"/>
    </source>
</evidence>
<feature type="domain" description="UvrD-like helicase C-terminal" evidence="13">
    <location>
        <begin position="289"/>
        <end position="601"/>
    </location>
</feature>
<comment type="catalytic activity">
    <reaction evidence="8">
        <text>Couples ATP hydrolysis with the unwinding of duplex DNA by translocating in the 3'-5' direction.</text>
        <dbReference type="EC" id="5.6.2.4"/>
    </reaction>
</comment>
<dbReference type="SUPFAM" id="SSF52540">
    <property type="entry name" value="P-loop containing nucleoside triphosphate hydrolases"/>
    <property type="match status" value="1"/>
</dbReference>
<dbReference type="Gene3D" id="3.40.50.300">
    <property type="entry name" value="P-loop containing nucleotide triphosphate hydrolases"/>
    <property type="match status" value="2"/>
</dbReference>
<dbReference type="PROSITE" id="PS51217">
    <property type="entry name" value="UVRD_HELICASE_CTER"/>
    <property type="match status" value="1"/>
</dbReference>
<name>A0A1T4NDX6_9LACT</name>
<evidence type="ECO:0000256" key="6">
    <source>
        <dbReference type="ARBA" id="ARBA00023125"/>
    </source>
</evidence>
<dbReference type="InterPro" id="IPR014017">
    <property type="entry name" value="DNA_helicase_UvrD-like_C"/>
</dbReference>
<dbReference type="Pfam" id="PF00580">
    <property type="entry name" value="UvrD-helicase"/>
    <property type="match status" value="1"/>
</dbReference>
<evidence type="ECO:0000256" key="1">
    <source>
        <dbReference type="ARBA" id="ARBA00009922"/>
    </source>
</evidence>
<dbReference type="Gene3D" id="1.10.486.10">
    <property type="entry name" value="PCRA, domain 4"/>
    <property type="match status" value="1"/>
</dbReference>
<dbReference type="InterPro" id="IPR027417">
    <property type="entry name" value="P-loop_NTPase"/>
</dbReference>
<protein>
    <recommendedName>
        <fullName evidence="9">DNA 3'-5' helicase</fullName>
        <ecNumber evidence="9">5.6.2.4</ecNumber>
    </recommendedName>
</protein>
<feature type="binding site" evidence="11">
    <location>
        <begin position="30"/>
        <end position="37"/>
    </location>
    <ligand>
        <name>ATP</name>
        <dbReference type="ChEBI" id="CHEBI:30616"/>
    </ligand>
</feature>
<keyword evidence="15" id="KW-1185">Reference proteome</keyword>
<keyword evidence="2 11" id="KW-0547">Nucleotide-binding</keyword>
<dbReference type="OrthoDB" id="9810135at2"/>
<accession>A0A1T4NDX6</accession>
<dbReference type="Pfam" id="PF21196">
    <property type="entry name" value="PcrA_UvrD_tudor"/>
    <property type="match status" value="1"/>
</dbReference>
<dbReference type="GO" id="GO:0009314">
    <property type="term" value="P:response to radiation"/>
    <property type="evidence" value="ECO:0007669"/>
    <property type="project" value="UniProtKB-ARBA"/>
</dbReference>
<evidence type="ECO:0000256" key="2">
    <source>
        <dbReference type="ARBA" id="ARBA00022741"/>
    </source>
</evidence>
<dbReference type="PROSITE" id="PS51198">
    <property type="entry name" value="UVRD_HELICASE_ATP_BIND"/>
    <property type="match status" value="1"/>
</dbReference>
<dbReference type="GO" id="GO:0005524">
    <property type="term" value="F:ATP binding"/>
    <property type="evidence" value="ECO:0007669"/>
    <property type="project" value="UniProtKB-UniRule"/>
</dbReference>
<dbReference type="Proteomes" id="UP000189941">
    <property type="component" value="Unassembled WGS sequence"/>
</dbReference>
<feature type="domain" description="UvrD-like helicase ATP-binding" evidence="12">
    <location>
        <begin position="9"/>
        <end position="288"/>
    </location>
</feature>
<dbReference type="FunFam" id="1.10.10.160:FF:000001">
    <property type="entry name" value="ATP-dependent DNA helicase"/>
    <property type="match status" value="1"/>
</dbReference>
<dbReference type="STRING" id="1121925.SAMN02746011_01724"/>
<dbReference type="AlphaFoldDB" id="A0A1T4NDX6"/>
<dbReference type="PANTHER" id="PTHR11070">
    <property type="entry name" value="UVRD / RECB / PCRA DNA HELICASE FAMILY MEMBER"/>
    <property type="match status" value="1"/>
</dbReference>
<dbReference type="InterPro" id="IPR014016">
    <property type="entry name" value="UvrD-like_ATP-bd"/>
</dbReference>
<dbReference type="RefSeq" id="WP_078756421.1">
    <property type="nucleotide sequence ID" value="NZ_FUWO01000018.1"/>
</dbReference>
<dbReference type="GO" id="GO:0016887">
    <property type="term" value="F:ATP hydrolysis activity"/>
    <property type="evidence" value="ECO:0007669"/>
    <property type="project" value="RHEA"/>
</dbReference>